<accession>A0A6M5YNC0</accession>
<sequence length="37" mass="4301">MIPGKHLRQIKRSHRAGFVDENGAHASFFETSFRFQP</sequence>
<keyword evidence="2" id="KW-1185">Reference proteome</keyword>
<dbReference type="EMBL" id="CP053452">
    <property type="protein sequence ID" value="QJW95054.1"/>
    <property type="molecule type" value="Genomic_DNA"/>
</dbReference>
<organism evidence="1 2">
    <name type="scientific">Frigoriglobus tundricola</name>
    <dbReference type="NCBI Taxonomy" id="2774151"/>
    <lineage>
        <taxon>Bacteria</taxon>
        <taxon>Pseudomonadati</taxon>
        <taxon>Planctomycetota</taxon>
        <taxon>Planctomycetia</taxon>
        <taxon>Gemmatales</taxon>
        <taxon>Gemmataceae</taxon>
        <taxon>Frigoriglobus</taxon>
    </lineage>
</organism>
<dbReference type="KEGG" id="ftj:FTUN_2580"/>
<gene>
    <name evidence="1" type="ORF">FTUN_2580</name>
</gene>
<dbReference type="Proteomes" id="UP000503447">
    <property type="component" value="Chromosome"/>
</dbReference>
<dbReference type="AlphaFoldDB" id="A0A6M5YNC0"/>
<evidence type="ECO:0000313" key="2">
    <source>
        <dbReference type="Proteomes" id="UP000503447"/>
    </source>
</evidence>
<evidence type="ECO:0000313" key="1">
    <source>
        <dbReference type="EMBL" id="QJW95054.1"/>
    </source>
</evidence>
<reference evidence="2" key="1">
    <citation type="submission" date="2020-05" db="EMBL/GenBank/DDBJ databases">
        <title>Frigoriglobus tundricola gen. nov., sp. nov., a psychrotolerant cellulolytic planctomycete of the family Gemmataceae with two divergent copies of 16S rRNA gene.</title>
        <authorList>
            <person name="Kulichevskaya I.S."/>
            <person name="Ivanova A.A."/>
            <person name="Naumoff D.G."/>
            <person name="Beletsky A.V."/>
            <person name="Rijpstra W.I.C."/>
            <person name="Sinninghe Damste J.S."/>
            <person name="Mardanov A.V."/>
            <person name="Ravin N.V."/>
            <person name="Dedysh S.N."/>
        </authorList>
    </citation>
    <scope>NUCLEOTIDE SEQUENCE [LARGE SCALE GENOMIC DNA]</scope>
    <source>
        <strain evidence="2">PL17</strain>
    </source>
</reference>
<proteinExistence type="predicted"/>
<name>A0A6M5YNC0_9BACT</name>
<protein>
    <submittedName>
        <fullName evidence="1">Uncharacterized protein</fullName>
    </submittedName>
</protein>